<organism evidence="1 2">
    <name type="scientific">Caerostris extrusa</name>
    <name type="common">Bark spider</name>
    <name type="synonym">Caerostris bankana</name>
    <dbReference type="NCBI Taxonomy" id="172846"/>
    <lineage>
        <taxon>Eukaryota</taxon>
        <taxon>Metazoa</taxon>
        <taxon>Ecdysozoa</taxon>
        <taxon>Arthropoda</taxon>
        <taxon>Chelicerata</taxon>
        <taxon>Arachnida</taxon>
        <taxon>Araneae</taxon>
        <taxon>Araneomorphae</taxon>
        <taxon>Entelegynae</taxon>
        <taxon>Araneoidea</taxon>
        <taxon>Araneidae</taxon>
        <taxon>Caerostris</taxon>
    </lineage>
</organism>
<sequence length="139" mass="16093">MADHPHVRRWGQCVSGLSLLDSPLGKEATVPPATLTSRRFNKYKVHLLMILHVMEDYEVHSLFFVLVEPPFWTHLVNKTRCCFFLESIRAVEGEEFEKEVFLSMGMLFAKGQSIFSFVDMLFPASRKESLFIRGALLRR</sequence>
<dbReference type="AlphaFoldDB" id="A0AAV4PY01"/>
<reference evidence="1 2" key="1">
    <citation type="submission" date="2021-06" db="EMBL/GenBank/DDBJ databases">
        <title>Caerostris extrusa draft genome.</title>
        <authorList>
            <person name="Kono N."/>
            <person name="Arakawa K."/>
        </authorList>
    </citation>
    <scope>NUCLEOTIDE SEQUENCE [LARGE SCALE GENOMIC DNA]</scope>
</reference>
<gene>
    <name evidence="1" type="ORF">CEXT_41631</name>
</gene>
<evidence type="ECO:0000313" key="2">
    <source>
        <dbReference type="Proteomes" id="UP001054945"/>
    </source>
</evidence>
<accession>A0AAV4PY01</accession>
<name>A0AAV4PY01_CAEEX</name>
<evidence type="ECO:0000313" key="1">
    <source>
        <dbReference type="EMBL" id="GIY02010.1"/>
    </source>
</evidence>
<proteinExistence type="predicted"/>
<dbReference type="Proteomes" id="UP001054945">
    <property type="component" value="Unassembled WGS sequence"/>
</dbReference>
<keyword evidence="2" id="KW-1185">Reference proteome</keyword>
<dbReference type="EMBL" id="BPLR01005399">
    <property type="protein sequence ID" value="GIY02010.1"/>
    <property type="molecule type" value="Genomic_DNA"/>
</dbReference>
<comment type="caution">
    <text evidence="1">The sequence shown here is derived from an EMBL/GenBank/DDBJ whole genome shotgun (WGS) entry which is preliminary data.</text>
</comment>
<protein>
    <submittedName>
        <fullName evidence="1">Uncharacterized protein</fullName>
    </submittedName>
</protein>